<comment type="caution">
    <text evidence="1">The sequence shown here is derived from an EMBL/GenBank/DDBJ whole genome shotgun (WGS) entry which is preliminary data.</text>
</comment>
<organism evidence="1 2">
    <name type="scientific">Stephania cephalantha</name>
    <dbReference type="NCBI Taxonomy" id="152367"/>
    <lineage>
        <taxon>Eukaryota</taxon>
        <taxon>Viridiplantae</taxon>
        <taxon>Streptophyta</taxon>
        <taxon>Embryophyta</taxon>
        <taxon>Tracheophyta</taxon>
        <taxon>Spermatophyta</taxon>
        <taxon>Magnoliopsida</taxon>
        <taxon>Ranunculales</taxon>
        <taxon>Menispermaceae</taxon>
        <taxon>Menispermoideae</taxon>
        <taxon>Cissampelideae</taxon>
        <taxon>Stephania</taxon>
    </lineage>
</organism>
<sequence>MRSQSTKCKENLNEFFIFVKNRHRMLSPNHSRPAHLPMFSMCTKHVHFMNKCVN</sequence>
<evidence type="ECO:0000313" key="1">
    <source>
        <dbReference type="EMBL" id="KAK9095291.1"/>
    </source>
</evidence>
<proteinExistence type="predicted"/>
<dbReference type="EMBL" id="JBBNAG010000011">
    <property type="protein sequence ID" value="KAK9095291.1"/>
    <property type="molecule type" value="Genomic_DNA"/>
</dbReference>
<gene>
    <name evidence="1" type="ORF">Scep_026760</name>
</gene>
<accession>A0AAP0EKU2</accession>
<dbReference type="AlphaFoldDB" id="A0AAP0EKU2"/>
<reference evidence="1 2" key="1">
    <citation type="submission" date="2024-01" db="EMBL/GenBank/DDBJ databases">
        <title>Genome assemblies of Stephania.</title>
        <authorList>
            <person name="Yang L."/>
        </authorList>
    </citation>
    <scope>NUCLEOTIDE SEQUENCE [LARGE SCALE GENOMIC DNA]</scope>
    <source>
        <strain evidence="1">JXDWG</strain>
        <tissue evidence="1">Leaf</tissue>
    </source>
</reference>
<keyword evidence="2" id="KW-1185">Reference proteome</keyword>
<evidence type="ECO:0000313" key="2">
    <source>
        <dbReference type="Proteomes" id="UP001419268"/>
    </source>
</evidence>
<protein>
    <submittedName>
        <fullName evidence="1">Uncharacterized protein</fullName>
    </submittedName>
</protein>
<dbReference type="Proteomes" id="UP001419268">
    <property type="component" value="Unassembled WGS sequence"/>
</dbReference>
<name>A0AAP0EKU2_9MAGN</name>